<dbReference type="InParanoid" id="D1C5Q0"/>
<gene>
    <name evidence="2" type="ordered locus">Sthe_2022</name>
</gene>
<evidence type="ECO:0000313" key="3">
    <source>
        <dbReference type="Proteomes" id="UP000002027"/>
    </source>
</evidence>
<reference evidence="3" key="1">
    <citation type="submission" date="2009-11" db="EMBL/GenBank/DDBJ databases">
        <title>The complete chromosome 1 of Sphaerobacter thermophilus DSM 20745.</title>
        <authorList>
            <person name="Lucas S."/>
            <person name="Copeland A."/>
            <person name="Lapidus A."/>
            <person name="Glavina del Rio T."/>
            <person name="Dalin E."/>
            <person name="Tice H."/>
            <person name="Bruce D."/>
            <person name="Goodwin L."/>
            <person name="Pitluck S."/>
            <person name="Kyrpides N."/>
            <person name="Mavromatis K."/>
            <person name="Ivanova N."/>
            <person name="Mikhailova N."/>
            <person name="LaButti K.M."/>
            <person name="Clum A."/>
            <person name="Sun H.I."/>
            <person name="Brettin T."/>
            <person name="Detter J.C."/>
            <person name="Han C."/>
            <person name="Larimer F."/>
            <person name="Land M."/>
            <person name="Hauser L."/>
            <person name="Markowitz V."/>
            <person name="Cheng J.F."/>
            <person name="Hugenholtz P."/>
            <person name="Woyke T."/>
            <person name="Wu D."/>
            <person name="Steenblock K."/>
            <person name="Schneider S."/>
            <person name="Pukall R."/>
            <person name="Goeker M."/>
            <person name="Klenk H.P."/>
            <person name="Eisen J.A."/>
        </authorList>
    </citation>
    <scope>NUCLEOTIDE SEQUENCE [LARGE SCALE GENOMIC DNA]</scope>
    <source>
        <strain evidence="3">ATCC 49802 / DSM 20745 / S 6022</strain>
    </source>
</reference>
<dbReference type="InterPro" id="IPR002125">
    <property type="entry name" value="CMP_dCMP_dom"/>
</dbReference>
<proteinExistence type="predicted"/>
<dbReference type="PANTHER" id="PTHR11079">
    <property type="entry name" value="CYTOSINE DEAMINASE FAMILY MEMBER"/>
    <property type="match status" value="1"/>
</dbReference>
<evidence type="ECO:0000259" key="1">
    <source>
        <dbReference type="PROSITE" id="PS51747"/>
    </source>
</evidence>
<dbReference type="GO" id="GO:0003824">
    <property type="term" value="F:catalytic activity"/>
    <property type="evidence" value="ECO:0007669"/>
    <property type="project" value="InterPro"/>
</dbReference>
<dbReference type="PANTHER" id="PTHR11079:SF162">
    <property type="entry name" value="RIBOFLAVIN BIOSYNTHESIS PROTEIN PYRD, CHLOROPLASTIC"/>
    <property type="match status" value="1"/>
</dbReference>
<accession>D1C5Q0</accession>
<evidence type="ECO:0000313" key="2">
    <source>
        <dbReference type="EMBL" id="ACZ39452.1"/>
    </source>
</evidence>
<sequence length="148" mass="15647">MSDTHERYMRLALEEAAKAKAAGNGAYGAVVVRDGQVIATGRNEATTTSDPTAHAETIAVRNAGMALGTLDLSGCTLYATFQPCPMCCGSILVSGISTVVIGAVPDDPAQTRWPTYSVDRLVEWLGYQDRVTVITGVLADECRAILQP</sequence>
<dbReference type="EMBL" id="CP001823">
    <property type="protein sequence ID" value="ACZ39452.1"/>
    <property type="molecule type" value="Genomic_DNA"/>
</dbReference>
<dbReference type="HOGENOM" id="CLU_025810_3_2_0"/>
<dbReference type="PROSITE" id="PS51747">
    <property type="entry name" value="CYT_DCMP_DEAMINASES_2"/>
    <property type="match status" value="1"/>
</dbReference>
<dbReference type="KEGG" id="sti:Sthe_2022"/>
<dbReference type="FunCoup" id="D1C5Q0">
    <property type="interactions" value="296"/>
</dbReference>
<keyword evidence="3" id="KW-1185">Reference proteome</keyword>
<dbReference type="AlphaFoldDB" id="D1C5Q0"/>
<dbReference type="RefSeq" id="WP_012872498.1">
    <property type="nucleotide sequence ID" value="NC_013523.1"/>
</dbReference>
<feature type="domain" description="CMP/dCMP-type deaminase" evidence="1">
    <location>
        <begin position="3"/>
        <end position="124"/>
    </location>
</feature>
<dbReference type="Proteomes" id="UP000002027">
    <property type="component" value="Chromosome 1"/>
</dbReference>
<dbReference type="SUPFAM" id="SSF53927">
    <property type="entry name" value="Cytidine deaminase-like"/>
    <property type="match status" value="1"/>
</dbReference>
<dbReference type="OrthoDB" id="9802676at2"/>
<name>D1C5Q0_SPHTD</name>
<dbReference type="Pfam" id="PF00383">
    <property type="entry name" value="dCMP_cyt_deam_1"/>
    <property type="match status" value="1"/>
</dbReference>
<dbReference type="CDD" id="cd01285">
    <property type="entry name" value="nucleoside_deaminase"/>
    <property type="match status" value="1"/>
</dbReference>
<dbReference type="eggNOG" id="COG0590">
    <property type="taxonomic scope" value="Bacteria"/>
</dbReference>
<dbReference type="Gene3D" id="3.40.140.10">
    <property type="entry name" value="Cytidine Deaminase, domain 2"/>
    <property type="match status" value="1"/>
</dbReference>
<protein>
    <submittedName>
        <fullName evidence="2">CMP/dCMP deaminase zinc-binding protein</fullName>
    </submittedName>
</protein>
<dbReference type="InterPro" id="IPR016193">
    <property type="entry name" value="Cytidine_deaminase-like"/>
</dbReference>
<organism evidence="2 3">
    <name type="scientific">Sphaerobacter thermophilus (strain ATCC 49802 / DSM 20745 / KCCM 41009 / NCIMB 13125 / S 6022)</name>
    <dbReference type="NCBI Taxonomy" id="479434"/>
    <lineage>
        <taxon>Bacteria</taxon>
        <taxon>Pseudomonadati</taxon>
        <taxon>Thermomicrobiota</taxon>
        <taxon>Thermomicrobia</taxon>
        <taxon>Sphaerobacterales</taxon>
        <taxon>Sphaerobacterineae</taxon>
        <taxon>Sphaerobacteraceae</taxon>
        <taxon>Sphaerobacter</taxon>
    </lineage>
</organism>
<reference evidence="2 3" key="2">
    <citation type="journal article" date="2010" name="Stand. Genomic Sci.">
        <title>Complete genome sequence of Desulfohalobium retbaense type strain (HR(100)).</title>
        <authorList>
            <person name="Spring S."/>
            <person name="Nolan M."/>
            <person name="Lapidus A."/>
            <person name="Glavina Del Rio T."/>
            <person name="Copeland A."/>
            <person name="Tice H."/>
            <person name="Cheng J.F."/>
            <person name="Lucas S."/>
            <person name="Land M."/>
            <person name="Chen F."/>
            <person name="Bruce D."/>
            <person name="Goodwin L."/>
            <person name="Pitluck S."/>
            <person name="Ivanova N."/>
            <person name="Mavromatis K."/>
            <person name="Mikhailova N."/>
            <person name="Pati A."/>
            <person name="Chen A."/>
            <person name="Palaniappan K."/>
            <person name="Hauser L."/>
            <person name="Chang Y.J."/>
            <person name="Jeffries C.D."/>
            <person name="Munk C."/>
            <person name="Kiss H."/>
            <person name="Chain P."/>
            <person name="Han C."/>
            <person name="Brettin T."/>
            <person name="Detter J.C."/>
            <person name="Schuler E."/>
            <person name="Goker M."/>
            <person name="Rohde M."/>
            <person name="Bristow J."/>
            <person name="Eisen J.A."/>
            <person name="Markowitz V."/>
            <person name="Hugenholtz P."/>
            <person name="Kyrpides N.C."/>
            <person name="Klenk H.P."/>
        </authorList>
    </citation>
    <scope>NUCLEOTIDE SEQUENCE [LARGE SCALE GENOMIC DNA]</scope>
    <source>
        <strain evidence="3">ATCC 49802 / DSM 20745 / S 6022</strain>
    </source>
</reference>
<dbReference type="STRING" id="479434.Sthe_2022"/>